<feature type="non-terminal residue" evidence="3">
    <location>
        <position position="1"/>
    </location>
</feature>
<evidence type="ECO:0000256" key="2">
    <source>
        <dbReference type="SAM" id="Phobius"/>
    </source>
</evidence>
<evidence type="ECO:0000313" key="4">
    <source>
        <dbReference type="Proteomes" id="UP000485058"/>
    </source>
</evidence>
<gene>
    <name evidence="3" type="ORF">HaLaN_18362</name>
</gene>
<feature type="non-terminal residue" evidence="3">
    <location>
        <position position="91"/>
    </location>
</feature>
<protein>
    <submittedName>
        <fullName evidence="3">Uncharacterized protein</fullName>
    </submittedName>
</protein>
<keyword evidence="2" id="KW-1133">Transmembrane helix</keyword>
<name>A0A699ZYK3_HAELA</name>
<comment type="caution">
    <text evidence="3">The sequence shown here is derived from an EMBL/GenBank/DDBJ whole genome shotgun (WGS) entry which is preliminary data.</text>
</comment>
<evidence type="ECO:0000313" key="3">
    <source>
        <dbReference type="EMBL" id="GFH21122.1"/>
    </source>
</evidence>
<feature type="region of interest" description="Disordered" evidence="1">
    <location>
        <begin position="62"/>
        <end position="91"/>
    </location>
</feature>
<keyword evidence="2" id="KW-0812">Transmembrane</keyword>
<organism evidence="3 4">
    <name type="scientific">Haematococcus lacustris</name>
    <name type="common">Green alga</name>
    <name type="synonym">Haematococcus pluvialis</name>
    <dbReference type="NCBI Taxonomy" id="44745"/>
    <lineage>
        <taxon>Eukaryota</taxon>
        <taxon>Viridiplantae</taxon>
        <taxon>Chlorophyta</taxon>
        <taxon>core chlorophytes</taxon>
        <taxon>Chlorophyceae</taxon>
        <taxon>CS clade</taxon>
        <taxon>Chlamydomonadales</taxon>
        <taxon>Haematococcaceae</taxon>
        <taxon>Haematococcus</taxon>
    </lineage>
</organism>
<keyword evidence="4" id="KW-1185">Reference proteome</keyword>
<dbReference type="EMBL" id="BLLF01001765">
    <property type="protein sequence ID" value="GFH21122.1"/>
    <property type="molecule type" value="Genomic_DNA"/>
</dbReference>
<accession>A0A699ZYK3</accession>
<evidence type="ECO:0000256" key="1">
    <source>
        <dbReference type="SAM" id="MobiDB-lite"/>
    </source>
</evidence>
<sequence length="91" mass="9941">NAPQTAVTAKAGKRRGPLPLPVAQLLELGLMAGFVAAITKYNDQQSLRRFEVKAKWVGATREAERKTRKTSPQLAPQIGNDVGRSWALKSE</sequence>
<dbReference type="AlphaFoldDB" id="A0A699ZYK3"/>
<proteinExistence type="predicted"/>
<reference evidence="3 4" key="1">
    <citation type="submission" date="2020-02" db="EMBL/GenBank/DDBJ databases">
        <title>Draft genome sequence of Haematococcus lacustris strain NIES-144.</title>
        <authorList>
            <person name="Morimoto D."/>
            <person name="Nakagawa S."/>
            <person name="Yoshida T."/>
            <person name="Sawayama S."/>
        </authorList>
    </citation>
    <scope>NUCLEOTIDE SEQUENCE [LARGE SCALE GENOMIC DNA]</scope>
    <source>
        <strain evidence="3 4">NIES-144</strain>
    </source>
</reference>
<dbReference type="Proteomes" id="UP000485058">
    <property type="component" value="Unassembled WGS sequence"/>
</dbReference>
<keyword evidence="2" id="KW-0472">Membrane</keyword>
<feature type="transmembrane region" description="Helical" evidence="2">
    <location>
        <begin position="20"/>
        <end position="39"/>
    </location>
</feature>